<reference evidence="2 3" key="1">
    <citation type="submission" date="2021-02" db="EMBL/GenBank/DDBJ databases">
        <title>Variation within the Batrachochytrium salamandrivorans European outbreak.</title>
        <authorList>
            <person name="Kelly M."/>
            <person name="Pasmans F."/>
            <person name="Shea T.P."/>
            <person name="Munoz J.F."/>
            <person name="Carranza S."/>
            <person name="Cuomo C.A."/>
            <person name="Martel A."/>
        </authorList>
    </citation>
    <scope>NUCLEOTIDE SEQUENCE [LARGE SCALE GENOMIC DNA]</scope>
    <source>
        <strain evidence="2 3">AMFP18/2</strain>
    </source>
</reference>
<dbReference type="Proteomes" id="UP001648503">
    <property type="component" value="Unassembled WGS sequence"/>
</dbReference>
<feature type="region of interest" description="Disordered" evidence="1">
    <location>
        <begin position="749"/>
        <end position="787"/>
    </location>
</feature>
<feature type="compositionally biased region" description="Basic and acidic residues" evidence="1">
    <location>
        <begin position="685"/>
        <end position="694"/>
    </location>
</feature>
<keyword evidence="3" id="KW-1185">Reference proteome</keyword>
<feature type="compositionally biased region" description="Gly residues" evidence="1">
    <location>
        <begin position="658"/>
        <end position="667"/>
    </location>
</feature>
<accession>A0ABQ8FAK9</accession>
<proteinExistence type="predicted"/>
<feature type="region of interest" description="Disordered" evidence="1">
    <location>
        <begin position="655"/>
        <end position="723"/>
    </location>
</feature>
<evidence type="ECO:0000313" key="3">
    <source>
        <dbReference type="Proteomes" id="UP001648503"/>
    </source>
</evidence>
<dbReference type="EMBL" id="JAFCIX010000354">
    <property type="protein sequence ID" value="KAH6593486.1"/>
    <property type="molecule type" value="Genomic_DNA"/>
</dbReference>
<sequence length="787" mass="86163">MMYALDCRTVFLHVSQAMPGHVRYTQILKLRHYYGSHLPISSLLIPASTPVSITTEATIITTSTATTITTTTMSIFSDILPTVVIPLAIGAFSYVSSWWYREAGHLEPDTCFELSSFPVREVDERIRDLPMRSEMQAHSHRAMVNVPSPVCNKLSAAKMQPARSGFGLNHHLVSRLARESPQMGGGRQVPGPNPFLASTRQRISAPKYSHLIDIDLDVPIKRAVVYLPPPAVHSLPPPALPPPAPPTWTPEILAPTIVEPVEPVKPVEPVQPLGVTVSHTPDRLPTKISRGLKRKLEELDMMSSARPSKIRRIQEMSNLGCVMKWGSGGGFARKLCEIRKLAKIRRSRRVKFGGPPATPRRGAAMRMPLRDYTRGNQIRPDLLLTPSGILYIGPLTSFWDAPMVAMGIFPAPEVYGDVSSYISTTPCPDQNESCRDMDISPPRFETGQTNPNTVSSLISFWNSVSDDMNMDVEPLHTENEPQYVSEMGWGLSDPKEPTSPMGLSSPSRENGRGSPLAPSSDLPRQSISVEKLYSLWADPEEELYDPSCLTSDELEYLWGDSKGKPHGPSCPPDGEGKPYDPSCLPDGEGNPYDPSCLPDGEGKPYDPSCLPDGEGKPYDPSCLPDGEETPYDPSCLPDGEFKNLWGDSEKELEYLWGGSDGSVGGSGESTSGIPETPPDNLFRIRTPEISKDGVMDMGISGVLRKEDTTPSPTSKSSAFKEYGFSPKNHASSRNIAVGGVKWAETTTDMPRQSVSSVEMDCSWADSAENRSRITPPNPFAISESSTW</sequence>
<comment type="caution">
    <text evidence="2">The sequence shown here is derived from an EMBL/GenBank/DDBJ whole genome shotgun (WGS) entry which is preliminary data.</text>
</comment>
<protein>
    <submittedName>
        <fullName evidence="2">Uncharacterized protein</fullName>
    </submittedName>
</protein>
<feature type="region of interest" description="Disordered" evidence="1">
    <location>
        <begin position="486"/>
        <end position="523"/>
    </location>
</feature>
<evidence type="ECO:0000256" key="1">
    <source>
        <dbReference type="SAM" id="MobiDB-lite"/>
    </source>
</evidence>
<name>A0ABQ8FAK9_9FUNG</name>
<evidence type="ECO:0000313" key="2">
    <source>
        <dbReference type="EMBL" id="KAH6593486.1"/>
    </source>
</evidence>
<gene>
    <name evidence="2" type="ORF">BASA50_007296</name>
</gene>
<organism evidence="2 3">
    <name type="scientific">Batrachochytrium salamandrivorans</name>
    <dbReference type="NCBI Taxonomy" id="1357716"/>
    <lineage>
        <taxon>Eukaryota</taxon>
        <taxon>Fungi</taxon>
        <taxon>Fungi incertae sedis</taxon>
        <taxon>Chytridiomycota</taxon>
        <taxon>Chytridiomycota incertae sedis</taxon>
        <taxon>Chytridiomycetes</taxon>
        <taxon>Rhizophydiales</taxon>
        <taxon>Rhizophydiales incertae sedis</taxon>
        <taxon>Batrachochytrium</taxon>
    </lineage>
</organism>
<feature type="region of interest" description="Disordered" evidence="1">
    <location>
        <begin position="563"/>
        <end position="640"/>
    </location>
</feature>